<comment type="caution">
    <text evidence="1">The sequence shown here is derived from an EMBL/GenBank/DDBJ whole genome shotgun (WGS) entry which is preliminary data.</text>
</comment>
<dbReference type="EMBL" id="BARW01017890">
    <property type="protein sequence ID" value="GAI92560.1"/>
    <property type="molecule type" value="Genomic_DNA"/>
</dbReference>
<reference evidence="1" key="1">
    <citation type="journal article" date="2014" name="Front. Microbiol.">
        <title>High frequency of phylogenetically diverse reductive dehalogenase-homologous genes in deep subseafloor sedimentary metagenomes.</title>
        <authorList>
            <person name="Kawai M."/>
            <person name="Futagami T."/>
            <person name="Toyoda A."/>
            <person name="Takaki Y."/>
            <person name="Nishi S."/>
            <person name="Hori S."/>
            <person name="Arai W."/>
            <person name="Tsubouchi T."/>
            <person name="Morono Y."/>
            <person name="Uchiyama I."/>
            <person name="Ito T."/>
            <person name="Fujiyama A."/>
            <person name="Inagaki F."/>
            <person name="Takami H."/>
        </authorList>
    </citation>
    <scope>NUCLEOTIDE SEQUENCE</scope>
    <source>
        <strain evidence="1">Expedition CK06-06</strain>
    </source>
</reference>
<evidence type="ECO:0000313" key="1">
    <source>
        <dbReference type="EMBL" id="GAI92560.1"/>
    </source>
</evidence>
<dbReference type="AlphaFoldDB" id="X1TYD7"/>
<proteinExistence type="predicted"/>
<protein>
    <submittedName>
        <fullName evidence="1">Uncharacterized protein</fullName>
    </submittedName>
</protein>
<name>X1TYD7_9ZZZZ</name>
<feature type="non-terminal residue" evidence="1">
    <location>
        <position position="45"/>
    </location>
</feature>
<sequence>MIGLSQQEIAGEDIPIEKLSGDLDIGYVDDLGIDIEIEERKFEAP</sequence>
<accession>X1TYD7</accession>
<organism evidence="1">
    <name type="scientific">marine sediment metagenome</name>
    <dbReference type="NCBI Taxonomy" id="412755"/>
    <lineage>
        <taxon>unclassified sequences</taxon>
        <taxon>metagenomes</taxon>
        <taxon>ecological metagenomes</taxon>
    </lineage>
</organism>
<gene>
    <name evidence="1" type="ORF">S12H4_30773</name>
</gene>